<accession>A0ACC0QIH9</accession>
<proteinExistence type="predicted"/>
<protein>
    <submittedName>
        <fullName evidence="1">C6 transcription factor</fullName>
    </submittedName>
</protein>
<evidence type="ECO:0000313" key="2">
    <source>
        <dbReference type="Proteomes" id="UP001065298"/>
    </source>
</evidence>
<keyword evidence="2" id="KW-1185">Reference proteome</keyword>
<reference evidence="1" key="1">
    <citation type="submission" date="2022-06" db="EMBL/GenBank/DDBJ databases">
        <title>Fusarium solani species complex genomes reveal bases of compartmentalisation and animal pathogenesis.</title>
        <authorList>
            <person name="Tsai I.J."/>
        </authorList>
    </citation>
    <scope>NUCLEOTIDE SEQUENCE</scope>
    <source>
        <strain evidence="1">Fu6.1</strain>
    </source>
</reference>
<comment type="caution">
    <text evidence="1">The sequence shown here is derived from an EMBL/GenBank/DDBJ whole genome shotgun (WGS) entry which is preliminary data.</text>
</comment>
<gene>
    <name evidence="1" type="ORF">NCS57_01088500</name>
</gene>
<organism evidence="1 2">
    <name type="scientific">Fusarium keratoplasticum</name>
    <dbReference type="NCBI Taxonomy" id="1328300"/>
    <lineage>
        <taxon>Eukaryota</taxon>
        <taxon>Fungi</taxon>
        <taxon>Dikarya</taxon>
        <taxon>Ascomycota</taxon>
        <taxon>Pezizomycotina</taxon>
        <taxon>Sordariomycetes</taxon>
        <taxon>Hypocreomycetidae</taxon>
        <taxon>Hypocreales</taxon>
        <taxon>Nectriaceae</taxon>
        <taxon>Fusarium</taxon>
        <taxon>Fusarium solani species complex</taxon>
    </lineage>
</organism>
<sequence>MSSSAHKEPRRRNGSKHDKRGCLTCRYRRKKCTDNNFPVCGTCSRLNLKCVRQDAKHVVPDAWAAEKGANILAVSTQPTIPPDSPPLAGGAGSVGVDSPQKRQAMRYYISVLTTHLTVSQEFNSFLTAFLPMAMESTALFDVLLAFALRHLSLNDDSYKVAALEARSTAIQSLASAISTPSDQVADHETNAAACLGFVIYEVGVGDCRAWYTHLKGTQNIIKSTAARSGSKLLNGPEAFKHSTEGQWILRNYAYHDIVGSITLRKTPLLRGDYLDGITEVVDSCVGVATGLLSIIARIGFLGEETMTKDPNSDDEILDKSRQLQSACAEIEQELLGWHCHRDASPGLAALAYSYRAAALIVLYRLVRSRIESSRRVALAPWGSEVGAMNDIQAKIQEQVVKTLEHVSEIPVGSPPEGALLFPVFIAGGESVAQDHIDMVRSRLRLMARQRQFRNLWQAREVLEDLWDLRKTRPGVNADWSQILDASGQDLLLT</sequence>
<name>A0ACC0QIH9_9HYPO</name>
<dbReference type="Proteomes" id="UP001065298">
    <property type="component" value="Chromosome 9"/>
</dbReference>
<dbReference type="EMBL" id="CM046511">
    <property type="protein sequence ID" value="KAI8657112.1"/>
    <property type="molecule type" value="Genomic_DNA"/>
</dbReference>
<evidence type="ECO:0000313" key="1">
    <source>
        <dbReference type="EMBL" id="KAI8657112.1"/>
    </source>
</evidence>